<organism evidence="6 7">
    <name type="scientific">Geoanaerobacter pelophilus</name>
    <dbReference type="NCBI Taxonomy" id="60036"/>
    <lineage>
        <taxon>Bacteria</taxon>
        <taxon>Pseudomonadati</taxon>
        <taxon>Thermodesulfobacteriota</taxon>
        <taxon>Desulfuromonadia</taxon>
        <taxon>Geobacterales</taxon>
        <taxon>Geobacteraceae</taxon>
        <taxon>Geoanaerobacter</taxon>
    </lineage>
</organism>
<dbReference type="SUPFAM" id="SSF63411">
    <property type="entry name" value="LuxS/MPP-like metallohydrolase"/>
    <property type="match status" value="2"/>
</dbReference>
<dbReference type="EMBL" id="JAHCVJ010000007">
    <property type="protein sequence ID" value="MBT0665788.1"/>
    <property type="molecule type" value="Genomic_DNA"/>
</dbReference>
<dbReference type="GO" id="GO:0004222">
    <property type="term" value="F:metalloendopeptidase activity"/>
    <property type="evidence" value="ECO:0007669"/>
    <property type="project" value="InterPro"/>
</dbReference>
<feature type="domain" description="Peptidase M16 C-terminal" evidence="5">
    <location>
        <begin position="165"/>
        <end position="339"/>
    </location>
</feature>
<sequence length="418" mass="46694">MVNKSILDNGIRVVTEKIPSVHSVSIGIWVTSGSRHESVEKNGVTHFIEHLMFKGTPTRSALDIAREIDAVGGVLNAFTGREYVCYYAKVLSTHLTMAVNLLADIFLNSKFDSEEIEKERKVILQEINMLEDTPDDFIHDLYCQNFWKEHPLGRPIVGTEESVESLTRDFLLDHKSDTYCADNIIIAAAGNVDHEDLIRLVSVLFKNLVPGKPVAETLHPLHGNGVLHFEKELEQLHLCLGTKALPQNHARRYESYILNAVLGGSMSSRLFQEVREKQGLAYSIYSYVASHSDSGSLVVYAGTSQERMDEVVEIILREMHRLKVDPLTRDELSAAKEQLKGNILLSLESSDNRMSKLAKNEVYFGKYQSLKDIMNSFDQVTAETVQELSCELFSASSLNLVLLGKSGLALPTVSSLIL</sequence>
<dbReference type="PANTHER" id="PTHR11851">
    <property type="entry name" value="METALLOPROTEASE"/>
    <property type="match status" value="1"/>
</dbReference>
<evidence type="ECO:0000259" key="5">
    <source>
        <dbReference type="Pfam" id="PF05193"/>
    </source>
</evidence>
<dbReference type="PANTHER" id="PTHR11851:SF49">
    <property type="entry name" value="MITOCHONDRIAL-PROCESSING PEPTIDASE SUBUNIT ALPHA"/>
    <property type="match status" value="1"/>
</dbReference>
<dbReference type="GO" id="GO:0006508">
    <property type="term" value="P:proteolysis"/>
    <property type="evidence" value="ECO:0007669"/>
    <property type="project" value="InterPro"/>
</dbReference>
<dbReference type="Pfam" id="PF00675">
    <property type="entry name" value="Peptidase_M16"/>
    <property type="match status" value="1"/>
</dbReference>
<dbReference type="InterPro" id="IPR001431">
    <property type="entry name" value="Pept_M16_Zn_BS"/>
</dbReference>
<evidence type="ECO:0000313" key="6">
    <source>
        <dbReference type="EMBL" id="MBT0665788.1"/>
    </source>
</evidence>
<dbReference type="InterPro" id="IPR007863">
    <property type="entry name" value="Peptidase_M16_C"/>
</dbReference>
<comment type="cofactor">
    <cofactor evidence="1">
        <name>Zn(2+)</name>
        <dbReference type="ChEBI" id="CHEBI:29105"/>
    </cofactor>
</comment>
<dbReference type="Gene3D" id="3.30.830.10">
    <property type="entry name" value="Metalloenzyme, LuxS/M16 peptidase-like"/>
    <property type="match status" value="2"/>
</dbReference>
<name>A0AAW4L4G8_9BACT</name>
<comment type="caution">
    <text evidence="6">The sequence shown here is derived from an EMBL/GenBank/DDBJ whole genome shotgun (WGS) entry which is preliminary data.</text>
</comment>
<evidence type="ECO:0000256" key="3">
    <source>
        <dbReference type="RuleBase" id="RU004447"/>
    </source>
</evidence>
<dbReference type="AlphaFoldDB" id="A0AAW4L4G8"/>
<protein>
    <submittedName>
        <fullName evidence="6">Insulinase family protein</fullName>
    </submittedName>
</protein>
<keyword evidence="7" id="KW-1185">Reference proteome</keyword>
<dbReference type="InterPro" id="IPR011765">
    <property type="entry name" value="Pept_M16_N"/>
</dbReference>
<dbReference type="InterPro" id="IPR050361">
    <property type="entry name" value="MPP/UQCRC_Complex"/>
</dbReference>
<comment type="similarity">
    <text evidence="2 3">Belongs to the peptidase M16 family.</text>
</comment>
<dbReference type="PROSITE" id="PS00143">
    <property type="entry name" value="INSULINASE"/>
    <property type="match status" value="1"/>
</dbReference>
<evidence type="ECO:0000259" key="4">
    <source>
        <dbReference type="Pfam" id="PF00675"/>
    </source>
</evidence>
<evidence type="ECO:0000256" key="1">
    <source>
        <dbReference type="ARBA" id="ARBA00001947"/>
    </source>
</evidence>
<evidence type="ECO:0000256" key="2">
    <source>
        <dbReference type="ARBA" id="ARBA00007261"/>
    </source>
</evidence>
<dbReference type="Pfam" id="PF05193">
    <property type="entry name" value="Peptidase_M16_C"/>
    <property type="match status" value="1"/>
</dbReference>
<dbReference type="RefSeq" id="WP_214172561.1">
    <property type="nucleotide sequence ID" value="NZ_JAHCVJ010000007.1"/>
</dbReference>
<reference evidence="6 7" key="1">
    <citation type="submission" date="2021-05" db="EMBL/GenBank/DDBJ databases">
        <title>The draft genome of Geobacter pelophilus DSM 12255.</title>
        <authorList>
            <person name="Xu Z."/>
            <person name="Masuda Y."/>
            <person name="Itoh H."/>
            <person name="Senoo K."/>
        </authorList>
    </citation>
    <scope>NUCLEOTIDE SEQUENCE [LARGE SCALE GENOMIC DNA]</scope>
    <source>
        <strain evidence="6 7">DSM 12255</strain>
    </source>
</reference>
<accession>A0AAW4L4G8</accession>
<dbReference type="InterPro" id="IPR011249">
    <property type="entry name" value="Metalloenz_LuxS/M16"/>
</dbReference>
<evidence type="ECO:0000313" key="7">
    <source>
        <dbReference type="Proteomes" id="UP000811899"/>
    </source>
</evidence>
<dbReference type="Proteomes" id="UP000811899">
    <property type="component" value="Unassembled WGS sequence"/>
</dbReference>
<gene>
    <name evidence="6" type="ORF">KI809_15875</name>
</gene>
<dbReference type="FunFam" id="3.30.830.10:FF:000008">
    <property type="entry name" value="Mitochondrial-processing peptidase subunit beta"/>
    <property type="match status" value="1"/>
</dbReference>
<dbReference type="GO" id="GO:0046872">
    <property type="term" value="F:metal ion binding"/>
    <property type="evidence" value="ECO:0007669"/>
    <property type="project" value="InterPro"/>
</dbReference>
<feature type="domain" description="Peptidase M16 N-terminal" evidence="4">
    <location>
        <begin position="12"/>
        <end position="159"/>
    </location>
</feature>
<proteinExistence type="inferred from homology"/>